<reference evidence="1" key="1">
    <citation type="submission" date="2020-09" db="EMBL/GenBank/DDBJ databases">
        <authorList>
            <person name="Kikuchi T."/>
        </authorList>
    </citation>
    <scope>NUCLEOTIDE SEQUENCE</scope>
    <source>
        <strain evidence="1">SH1</strain>
    </source>
</reference>
<sequence>MTELKDSELDGPAAELTRIVKRSGAFDNIKKAAVDELQSLEQVQVQSSLMLSVMKVLFEQQNRSSKGMSLAERRIQLKDNIRKGSMYKSLTNYFQESDSYKDSCERLYEEVDRVVAETYPDYKPSEKSNTYTDIMPSLQLPKDLNIPSTSSMFQLPLPDMTLPSMGIPPPVFPPPMGYLPPSEMVFGAEMENTLTNVNGVSAEVNASVHSTPIKAELVDTTVDNNDHMDMELDSGSSNAPSPAVVIKQEIVDDAELPPPPMPPPNL</sequence>
<evidence type="ECO:0000313" key="1">
    <source>
        <dbReference type="EMBL" id="CAD5215680.1"/>
    </source>
</evidence>
<dbReference type="Proteomes" id="UP000783686">
    <property type="component" value="Unassembled WGS sequence"/>
</dbReference>
<evidence type="ECO:0000313" key="2">
    <source>
        <dbReference type="Proteomes" id="UP000614601"/>
    </source>
</evidence>
<dbReference type="EMBL" id="CAJFDH010000003">
    <property type="protein sequence ID" value="CAD5215680.1"/>
    <property type="molecule type" value="Genomic_DNA"/>
</dbReference>
<dbReference type="AlphaFoldDB" id="A0A811KHD2"/>
<protein>
    <submittedName>
        <fullName evidence="1">Uncharacterized protein</fullName>
    </submittedName>
</protein>
<gene>
    <name evidence="1" type="ORF">BOKJ2_LOCUS6214</name>
</gene>
<keyword evidence="2" id="KW-1185">Reference proteome</keyword>
<name>A0A811KHD2_9BILA</name>
<proteinExistence type="predicted"/>
<comment type="caution">
    <text evidence="1">The sequence shown here is derived from an EMBL/GenBank/DDBJ whole genome shotgun (WGS) entry which is preliminary data.</text>
</comment>
<dbReference type="OrthoDB" id="10474000at2759"/>
<accession>A0A811KHD2</accession>
<dbReference type="Proteomes" id="UP000614601">
    <property type="component" value="Unassembled WGS sequence"/>
</dbReference>
<organism evidence="1 2">
    <name type="scientific">Bursaphelenchus okinawaensis</name>
    <dbReference type="NCBI Taxonomy" id="465554"/>
    <lineage>
        <taxon>Eukaryota</taxon>
        <taxon>Metazoa</taxon>
        <taxon>Ecdysozoa</taxon>
        <taxon>Nematoda</taxon>
        <taxon>Chromadorea</taxon>
        <taxon>Rhabditida</taxon>
        <taxon>Tylenchina</taxon>
        <taxon>Tylenchomorpha</taxon>
        <taxon>Aphelenchoidea</taxon>
        <taxon>Aphelenchoididae</taxon>
        <taxon>Bursaphelenchus</taxon>
    </lineage>
</organism>
<dbReference type="EMBL" id="CAJFCW020000003">
    <property type="protein sequence ID" value="CAG9104562.1"/>
    <property type="molecule type" value="Genomic_DNA"/>
</dbReference>